<sequence>MAILTSDHHPPRGRRNSFWHILHQALPRPNAAYQPSTTRSSRRPNHSFLFGHLFYFKSFLDRLPKGAHYQFGFATIAREVFSDTGAFYMDLWPMSGLIFTVVSPPIGVQITQENPALTSERPELLKRFMKTNHRRSKSF</sequence>
<dbReference type="Proteomes" id="UP001301958">
    <property type="component" value="Unassembled WGS sequence"/>
</dbReference>
<name>A0AAN7BKY2_9PEZI</name>
<protein>
    <submittedName>
        <fullName evidence="1">Uncharacterized protein</fullName>
    </submittedName>
</protein>
<evidence type="ECO:0000313" key="2">
    <source>
        <dbReference type="Proteomes" id="UP001301958"/>
    </source>
</evidence>
<comment type="caution">
    <text evidence="1">The sequence shown here is derived from an EMBL/GenBank/DDBJ whole genome shotgun (WGS) entry which is preliminary data.</text>
</comment>
<gene>
    <name evidence="1" type="ORF">QBC38DRAFT_268495</name>
</gene>
<organism evidence="1 2">
    <name type="scientific">Podospora fimiseda</name>
    <dbReference type="NCBI Taxonomy" id="252190"/>
    <lineage>
        <taxon>Eukaryota</taxon>
        <taxon>Fungi</taxon>
        <taxon>Dikarya</taxon>
        <taxon>Ascomycota</taxon>
        <taxon>Pezizomycotina</taxon>
        <taxon>Sordariomycetes</taxon>
        <taxon>Sordariomycetidae</taxon>
        <taxon>Sordariales</taxon>
        <taxon>Podosporaceae</taxon>
        <taxon>Podospora</taxon>
    </lineage>
</organism>
<proteinExistence type="predicted"/>
<dbReference type="AlphaFoldDB" id="A0AAN7BKY2"/>
<reference evidence="1" key="1">
    <citation type="journal article" date="2023" name="Mol. Phylogenet. Evol.">
        <title>Genome-scale phylogeny and comparative genomics of the fungal order Sordariales.</title>
        <authorList>
            <person name="Hensen N."/>
            <person name="Bonometti L."/>
            <person name="Westerberg I."/>
            <person name="Brannstrom I.O."/>
            <person name="Guillou S."/>
            <person name="Cros-Aarteil S."/>
            <person name="Calhoun S."/>
            <person name="Haridas S."/>
            <person name="Kuo A."/>
            <person name="Mondo S."/>
            <person name="Pangilinan J."/>
            <person name="Riley R."/>
            <person name="LaButti K."/>
            <person name="Andreopoulos B."/>
            <person name="Lipzen A."/>
            <person name="Chen C."/>
            <person name="Yan M."/>
            <person name="Daum C."/>
            <person name="Ng V."/>
            <person name="Clum A."/>
            <person name="Steindorff A."/>
            <person name="Ohm R.A."/>
            <person name="Martin F."/>
            <person name="Silar P."/>
            <person name="Natvig D.O."/>
            <person name="Lalanne C."/>
            <person name="Gautier V."/>
            <person name="Ament-Velasquez S.L."/>
            <person name="Kruys A."/>
            <person name="Hutchinson M.I."/>
            <person name="Powell A.J."/>
            <person name="Barry K."/>
            <person name="Miller A.N."/>
            <person name="Grigoriev I.V."/>
            <person name="Debuchy R."/>
            <person name="Gladieux P."/>
            <person name="Hiltunen Thoren M."/>
            <person name="Johannesson H."/>
        </authorList>
    </citation>
    <scope>NUCLEOTIDE SEQUENCE</scope>
    <source>
        <strain evidence="1">CBS 990.96</strain>
    </source>
</reference>
<evidence type="ECO:0000313" key="1">
    <source>
        <dbReference type="EMBL" id="KAK4225249.1"/>
    </source>
</evidence>
<accession>A0AAN7BKY2</accession>
<dbReference type="EMBL" id="MU865371">
    <property type="protein sequence ID" value="KAK4225249.1"/>
    <property type="molecule type" value="Genomic_DNA"/>
</dbReference>
<reference evidence="1" key="2">
    <citation type="submission" date="2023-05" db="EMBL/GenBank/DDBJ databases">
        <authorList>
            <consortium name="Lawrence Berkeley National Laboratory"/>
            <person name="Steindorff A."/>
            <person name="Hensen N."/>
            <person name="Bonometti L."/>
            <person name="Westerberg I."/>
            <person name="Brannstrom I.O."/>
            <person name="Guillou S."/>
            <person name="Cros-Aarteil S."/>
            <person name="Calhoun S."/>
            <person name="Haridas S."/>
            <person name="Kuo A."/>
            <person name="Mondo S."/>
            <person name="Pangilinan J."/>
            <person name="Riley R."/>
            <person name="Labutti K."/>
            <person name="Andreopoulos B."/>
            <person name="Lipzen A."/>
            <person name="Chen C."/>
            <person name="Yanf M."/>
            <person name="Daum C."/>
            <person name="Ng V."/>
            <person name="Clum A."/>
            <person name="Ohm R."/>
            <person name="Martin F."/>
            <person name="Silar P."/>
            <person name="Natvig D."/>
            <person name="Lalanne C."/>
            <person name="Gautier V."/>
            <person name="Ament-Velasquez S.L."/>
            <person name="Kruys A."/>
            <person name="Hutchinson M.I."/>
            <person name="Powell A.J."/>
            <person name="Barry K."/>
            <person name="Miller A.N."/>
            <person name="Grigoriev I.V."/>
            <person name="Debuchy R."/>
            <person name="Gladieux P."/>
            <person name="Thoren M.H."/>
            <person name="Johannesson H."/>
        </authorList>
    </citation>
    <scope>NUCLEOTIDE SEQUENCE</scope>
    <source>
        <strain evidence="1">CBS 990.96</strain>
    </source>
</reference>
<keyword evidence="2" id="KW-1185">Reference proteome</keyword>